<dbReference type="InterPro" id="IPR000092">
    <property type="entry name" value="Polyprenyl_synt"/>
</dbReference>
<protein>
    <submittedName>
        <fullName evidence="7">Geranylgeranyl pyrophosphate synthase</fullName>
    </submittedName>
</protein>
<dbReference type="CDD" id="cd00685">
    <property type="entry name" value="Trans_IPPS_HT"/>
    <property type="match status" value="1"/>
</dbReference>
<organism evidence="7">
    <name type="scientific">Moorella thermoacetica Y72</name>
    <dbReference type="NCBI Taxonomy" id="1325331"/>
    <lineage>
        <taxon>Bacteria</taxon>
        <taxon>Bacillati</taxon>
        <taxon>Bacillota</taxon>
        <taxon>Clostridia</taxon>
        <taxon>Neomoorellales</taxon>
        <taxon>Neomoorellaceae</taxon>
        <taxon>Neomoorella</taxon>
    </lineage>
</organism>
<accession>A0A0S6UEJ4</accession>
<dbReference type="Pfam" id="PF00348">
    <property type="entry name" value="polyprenyl_synt"/>
    <property type="match status" value="1"/>
</dbReference>
<comment type="similarity">
    <text evidence="2 6">Belongs to the FPP/GGPP synthase family.</text>
</comment>
<dbReference type="PANTHER" id="PTHR12001">
    <property type="entry name" value="GERANYLGERANYL PYROPHOSPHATE SYNTHASE"/>
    <property type="match status" value="1"/>
</dbReference>
<dbReference type="RefSeq" id="WP_025773708.1">
    <property type="nucleotide sequence ID" value="NZ_DF238840.1"/>
</dbReference>
<dbReference type="Gene3D" id="1.10.600.10">
    <property type="entry name" value="Farnesyl Diphosphate Synthase"/>
    <property type="match status" value="1"/>
</dbReference>
<dbReference type="SFLD" id="SFLDS00005">
    <property type="entry name" value="Isoprenoid_Synthase_Type_I"/>
    <property type="match status" value="1"/>
</dbReference>
<keyword evidence="3 6" id="KW-0808">Transferase</keyword>
<keyword evidence="5" id="KW-0460">Magnesium</keyword>
<dbReference type="Proteomes" id="UP000063718">
    <property type="component" value="Unassembled WGS sequence"/>
</dbReference>
<dbReference type="InterPro" id="IPR008949">
    <property type="entry name" value="Isoprenoid_synthase_dom_sf"/>
</dbReference>
<dbReference type="AlphaFoldDB" id="A0A0S6UEJ4"/>
<comment type="cofactor">
    <cofactor evidence="1">
        <name>Mg(2+)</name>
        <dbReference type="ChEBI" id="CHEBI:18420"/>
    </cofactor>
</comment>
<keyword evidence="4" id="KW-0479">Metal-binding</keyword>
<evidence type="ECO:0000256" key="4">
    <source>
        <dbReference type="ARBA" id="ARBA00022723"/>
    </source>
</evidence>
<reference evidence="7" key="1">
    <citation type="journal article" date="2014" name="Gene">
        <title>Genome-guided analysis of transformation efficiency and carbon dioxide assimilation by Moorella thermoacetica Y72.</title>
        <authorList>
            <person name="Tsukahara K."/>
            <person name="Kita A."/>
            <person name="Nakashimada Y."/>
            <person name="Hoshino T."/>
            <person name="Murakami K."/>
        </authorList>
    </citation>
    <scope>NUCLEOTIDE SEQUENCE [LARGE SCALE GENOMIC DNA]</scope>
    <source>
        <strain evidence="7">Y72</strain>
    </source>
</reference>
<dbReference type="GO" id="GO:0008299">
    <property type="term" value="P:isoprenoid biosynthetic process"/>
    <property type="evidence" value="ECO:0007669"/>
    <property type="project" value="InterPro"/>
</dbReference>
<evidence type="ECO:0000313" key="7">
    <source>
        <dbReference type="EMBL" id="GAF25932.1"/>
    </source>
</evidence>
<dbReference type="SUPFAM" id="SSF48576">
    <property type="entry name" value="Terpenoid synthases"/>
    <property type="match status" value="1"/>
</dbReference>
<proteinExistence type="inferred from homology"/>
<gene>
    <name evidence="7" type="ORF">MTY_1269</name>
</gene>
<dbReference type="GO" id="GO:0004659">
    <property type="term" value="F:prenyltransferase activity"/>
    <property type="evidence" value="ECO:0007669"/>
    <property type="project" value="InterPro"/>
</dbReference>
<evidence type="ECO:0000256" key="6">
    <source>
        <dbReference type="RuleBase" id="RU004466"/>
    </source>
</evidence>
<name>A0A0S6UEJ4_NEOTH</name>
<evidence type="ECO:0000256" key="1">
    <source>
        <dbReference type="ARBA" id="ARBA00001946"/>
    </source>
</evidence>
<evidence type="ECO:0000256" key="3">
    <source>
        <dbReference type="ARBA" id="ARBA00022679"/>
    </source>
</evidence>
<dbReference type="GO" id="GO:0046872">
    <property type="term" value="F:metal ion binding"/>
    <property type="evidence" value="ECO:0007669"/>
    <property type="project" value="UniProtKB-KW"/>
</dbReference>
<dbReference type="PANTHER" id="PTHR12001:SF69">
    <property type="entry name" value="ALL TRANS-POLYPRENYL-DIPHOSPHATE SYNTHASE PDSS1"/>
    <property type="match status" value="1"/>
</dbReference>
<evidence type="ECO:0000256" key="2">
    <source>
        <dbReference type="ARBA" id="ARBA00006706"/>
    </source>
</evidence>
<evidence type="ECO:0000256" key="5">
    <source>
        <dbReference type="ARBA" id="ARBA00022842"/>
    </source>
</evidence>
<dbReference type="EMBL" id="DF238840">
    <property type="protein sequence ID" value="GAF25932.1"/>
    <property type="molecule type" value="Genomic_DNA"/>
</dbReference>
<sequence length="320" mass="34210">MNLAETRRVLAEAVAATDPRLQELLDYALEGGKGLRPTLVFLCARFGIYDALEAGRVAAAIELVHLASLVHDDILDGAAVRRNRPALYRAYGTVPAVLTGDYLFATAFGLLAKGKKAVLYTVTEAIRSMCSGEIGQLKGGLAGPEAYFTYIGQKTAALISAACRCGAILGRVKRNQQECLAQFGWHLGLAYQIVDDCLDLFGSPERMGKPCRQDLARGLLTLPVLRFLAVTPDAACWRERLARGLEAAEMEELVEAARGLGCDTYTAAVAADEVTRALTALDRLPVNPVQDELALLAARTLAPLEDPDCPAGYPGMTATG</sequence>